<dbReference type="STRING" id="1423815.FC27_GL001985"/>
<evidence type="ECO:0000313" key="15">
    <source>
        <dbReference type="EMBL" id="KRL67394.1"/>
    </source>
</evidence>
<feature type="active site" evidence="12">
    <location>
        <position position="414"/>
    </location>
</feature>
<organism evidence="15 16">
    <name type="scientific">Companilactobacillus versmoldensis DSM 14857 = KCTC 3814</name>
    <dbReference type="NCBI Taxonomy" id="1423815"/>
    <lineage>
        <taxon>Bacteria</taxon>
        <taxon>Bacillati</taxon>
        <taxon>Bacillota</taxon>
        <taxon>Bacilli</taxon>
        <taxon>Lactobacillales</taxon>
        <taxon>Lactobacillaceae</taxon>
        <taxon>Companilactobacillus</taxon>
    </lineage>
</organism>
<feature type="active site" evidence="12">
    <location>
        <position position="407"/>
    </location>
</feature>
<dbReference type="EMBL" id="AZFA01000006">
    <property type="protein sequence ID" value="KRL67394.1"/>
    <property type="molecule type" value="Genomic_DNA"/>
</dbReference>
<evidence type="ECO:0000256" key="8">
    <source>
        <dbReference type="ARBA" id="ARBA00023098"/>
    </source>
</evidence>
<comment type="catalytic activity">
    <reaction evidence="12">
        <text>2 a 1,2-diacyl-sn-glycero-3-phospho-(1'-sn-glycerol) = a cardiolipin + glycerol</text>
        <dbReference type="Rhea" id="RHEA:31451"/>
        <dbReference type="ChEBI" id="CHEBI:17754"/>
        <dbReference type="ChEBI" id="CHEBI:62237"/>
        <dbReference type="ChEBI" id="CHEBI:64716"/>
    </reaction>
</comment>
<reference evidence="15 16" key="1">
    <citation type="journal article" date="2015" name="Genome Announc.">
        <title>Expanding the biotechnology potential of lactobacilli through comparative genomics of 213 strains and associated genera.</title>
        <authorList>
            <person name="Sun Z."/>
            <person name="Harris H.M."/>
            <person name="McCann A."/>
            <person name="Guo C."/>
            <person name="Argimon S."/>
            <person name="Zhang W."/>
            <person name="Yang X."/>
            <person name="Jeffery I.B."/>
            <person name="Cooney J.C."/>
            <person name="Kagawa T.F."/>
            <person name="Liu W."/>
            <person name="Song Y."/>
            <person name="Salvetti E."/>
            <person name="Wrobel A."/>
            <person name="Rasinkangas P."/>
            <person name="Parkhill J."/>
            <person name="Rea M.C."/>
            <person name="O'Sullivan O."/>
            <person name="Ritari J."/>
            <person name="Douillard F.P."/>
            <person name="Paul Ross R."/>
            <person name="Yang R."/>
            <person name="Briner A.E."/>
            <person name="Felis G.E."/>
            <person name="de Vos W.M."/>
            <person name="Barrangou R."/>
            <person name="Klaenhammer T.R."/>
            <person name="Caufield P.W."/>
            <person name="Cui Y."/>
            <person name="Zhang H."/>
            <person name="O'Toole P.W."/>
        </authorList>
    </citation>
    <scope>NUCLEOTIDE SEQUENCE [LARGE SCALE GENOMIC DNA]</scope>
    <source>
        <strain evidence="15 16">DSM 14857</strain>
    </source>
</reference>
<dbReference type="RefSeq" id="WP_010625233.1">
    <property type="nucleotide sequence ID" value="NZ_AZFA01000006.1"/>
</dbReference>
<dbReference type="PATRIC" id="fig|1423815.3.peg.2036"/>
<feature type="transmembrane region" description="Helical" evidence="12">
    <location>
        <begin position="6"/>
        <end position="27"/>
    </location>
</feature>
<dbReference type="Proteomes" id="UP000051647">
    <property type="component" value="Unassembled WGS sequence"/>
</dbReference>
<evidence type="ECO:0000256" key="2">
    <source>
        <dbReference type="ARBA" id="ARBA00022475"/>
    </source>
</evidence>
<evidence type="ECO:0000256" key="7">
    <source>
        <dbReference type="ARBA" id="ARBA00022989"/>
    </source>
</evidence>
<dbReference type="InterPro" id="IPR027379">
    <property type="entry name" value="CLS_N"/>
</dbReference>
<comment type="caution">
    <text evidence="15">The sequence shown here is derived from an EMBL/GenBank/DDBJ whole genome shotgun (WGS) entry which is preliminary data.</text>
</comment>
<dbReference type="PANTHER" id="PTHR21248:SF22">
    <property type="entry name" value="PHOSPHOLIPASE D"/>
    <property type="match status" value="1"/>
</dbReference>
<gene>
    <name evidence="15" type="ORF">FC27_GL001985</name>
</gene>
<keyword evidence="16" id="KW-1185">Reference proteome</keyword>
<dbReference type="CDD" id="cd09112">
    <property type="entry name" value="PLDc_CLS_2"/>
    <property type="match status" value="1"/>
</dbReference>
<proteinExistence type="inferred from homology"/>
<evidence type="ECO:0000256" key="3">
    <source>
        <dbReference type="ARBA" id="ARBA00022516"/>
    </source>
</evidence>
<keyword evidence="5 12" id="KW-0812">Transmembrane</keyword>
<dbReference type="CDD" id="cd09110">
    <property type="entry name" value="PLDc_CLS_1"/>
    <property type="match status" value="1"/>
</dbReference>
<evidence type="ECO:0000256" key="13">
    <source>
        <dbReference type="NCBIfam" id="TIGR04265"/>
    </source>
</evidence>
<keyword evidence="3 12" id="KW-0444">Lipid biosynthesis</keyword>
<dbReference type="NCBIfam" id="TIGR04265">
    <property type="entry name" value="bac_cardiolipin"/>
    <property type="match status" value="1"/>
</dbReference>
<dbReference type="PANTHER" id="PTHR21248">
    <property type="entry name" value="CARDIOLIPIN SYNTHASE"/>
    <property type="match status" value="1"/>
</dbReference>
<feature type="active site" evidence="12">
    <location>
        <position position="232"/>
    </location>
</feature>
<evidence type="ECO:0000256" key="11">
    <source>
        <dbReference type="ARBA" id="ARBA00023264"/>
    </source>
</evidence>
<evidence type="ECO:0000256" key="4">
    <source>
        <dbReference type="ARBA" id="ARBA00022679"/>
    </source>
</evidence>
<dbReference type="EC" id="2.7.8.-" evidence="12 13"/>
<comment type="similarity">
    <text evidence="12">Belongs to the phospholipase D family. Cardiolipin synthase subfamily.</text>
</comment>
<dbReference type="HAMAP" id="MF_01916">
    <property type="entry name" value="Cardiolipin_synth_Cls"/>
    <property type="match status" value="1"/>
</dbReference>
<dbReference type="eggNOG" id="COG1502">
    <property type="taxonomic scope" value="Bacteria"/>
</dbReference>
<dbReference type="InterPro" id="IPR022924">
    <property type="entry name" value="Cardiolipin_synthase"/>
</dbReference>
<name>A0A0R1SLK0_9LACO</name>
<evidence type="ECO:0000313" key="16">
    <source>
        <dbReference type="Proteomes" id="UP000051647"/>
    </source>
</evidence>
<evidence type="ECO:0000256" key="5">
    <source>
        <dbReference type="ARBA" id="ARBA00022692"/>
    </source>
</evidence>
<dbReference type="GO" id="GO:0008808">
    <property type="term" value="F:cardiolipin synthase activity"/>
    <property type="evidence" value="ECO:0007669"/>
    <property type="project" value="UniProtKB-UniRule"/>
</dbReference>
<keyword evidence="4 12" id="KW-0808">Transferase</keyword>
<sequence length="489" mass="57279">MILDHWIFWAVIVILLLNTISALITVFHRPRNIVTTWAWILVLLLLPILGFLIYAFFGRGIAQEKIFNISNQEHIGLNQLKKIAEQERFRGRRSSRYDETYYARHVISFFNRTEETPLTRHNEIELFDDGEKKFERLFDDVKRAKETVHVEYYAFIKSEIGQEFLDILTEKAKQGLEVRILYDPWGSGGTNKRWFKEFEVAGGQVLPFITSKNVIYKTRLNYHLHRKLVIIDGSAGWIGGFNVGDQYVGKSKKFGYWRDEHIRIKGTAALLMQERFFQDWNASVDRKTKPLVFMEKYFPADRFNVNTNLPIQIVTDGPDSRQEILKDGFIDMIINAKKSVWIQTPYLIPDDPMFTALTIASRSGVDVRIMVPCMPDHPFIYRATQYYSNLLTNFGIKIYSYENGFMHAKTSIIDDKICSVGSMNHDFRSYSLNFEANAFIYDSQIANRIKRSFERDIDQSTLITQEVIDSQGWWMHFKQRFSRLLSPIL</sequence>
<evidence type="ECO:0000256" key="1">
    <source>
        <dbReference type="ARBA" id="ARBA00004651"/>
    </source>
</evidence>
<dbReference type="SUPFAM" id="SSF56024">
    <property type="entry name" value="Phospholipase D/nuclease"/>
    <property type="match status" value="2"/>
</dbReference>
<feature type="active site" evidence="12">
    <location>
        <position position="227"/>
    </location>
</feature>
<protein>
    <recommendedName>
        <fullName evidence="12 13">Cardiolipin synthase</fullName>
        <shortName evidence="12">CL synthase</shortName>
        <ecNumber evidence="12 13">2.7.8.-</ecNumber>
    </recommendedName>
</protein>
<evidence type="ECO:0000256" key="10">
    <source>
        <dbReference type="ARBA" id="ARBA00023209"/>
    </source>
</evidence>
<dbReference type="GO" id="GO:0032049">
    <property type="term" value="P:cardiolipin biosynthetic process"/>
    <property type="evidence" value="ECO:0007669"/>
    <property type="project" value="UniProtKB-UniRule"/>
</dbReference>
<dbReference type="InterPro" id="IPR025202">
    <property type="entry name" value="PLD-like_dom"/>
</dbReference>
<dbReference type="Pfam" id="PF13091">
    <property type="entry name" value="PLDc_2"/>
    <property type="match status" value="2"/>
</dbReference>
<dbReference type="Gene3D" id="3.30.870.10">
    <property type="entry name" value="Endonuclease Chain A"/>
    <property type="match status" value="2"/>
</dbReference>
<feature type="active site" evidence="12">
    <location>
        <position position="225"/>
    </location>
</feature>
<keyword evidence="9 12" id="KW-0472">Membrane</keyword>
<evidence type="ECO:0000256" key="12">
    <source>
        <dbReference type="HAMAP-Rule" id="MF_01916"/>
    </source>
</evidence>
<dbReference type="AlphaFoldDB" id="A0A0R1SLK0"/>
<feature type="active site" evidence="12">
    <location>
        <position position="409"/>
    </location>
</feature>
<feature type="transmembrane region" description="Helical" evidence="12">
    <location>
        <begin position="34"/>
        <end position="57"/>
    </location>
</feature>
<keyword evidence="8 12" id="KW-0443">Lipid metabolism</keyword>
<accession>A0A0R1SLK0</accession>
<feature type="domain" description="PLD phosphodiesterase" evidence="14">
    <location>
        <begin position="220"/>
        <end position="247"/>
    </location>
</feature>
<keyword evidence="2 12" id="KW-1003">Cell membrane</keyword>
<comment type="function">
    <text evidence="12">Catalyzes the reversible phosphatidyl group transfer from one phosphatidylglycerol molecule to another to form cardiolipin (CL) (diphosphatidylglycerol) and glycerol.</text>
</comment>
<evidence type="ECO:0000256" key="6">
    <source>
        <dbReference type="ARBA" id="ARBA00022737"/>
    </source>
</evidence>
<comment type="subcellular location">
    <subcellularLocation>
        <location evidence="1 12">Cell membrane</location>
        <topology evidence="1 12">Multi-pass membrane protein</topology>
    </subcellularLocation>
</comment>
<feature type="domain" description="PLD phosphodiesterase" evidence="14">
    <location>
        <begin position="402"/>
        <end position="429"/>
    </location>
</feature>
<dbReference type="SMART" id="SM00155">
    <property type="entry name" value="PLDc"/>
    <property type="match status" value="2"/>
</dbReference>
<keyword evidence="6" id="KW-0677">Repeat</keyword>
<keyword evidence="7 12" id="KW-1133">Transmembrane helix</keyword>
<dbReference type="InterPro" id="IPR001736">
    <property type="entry name" value="PLipase_D/transphosphatidylase"/>
</dbReference>
<keyword evidence="10 12" id="KW-0594">Phospholipid biosynthesis</keyword>
<evidence type="ECO:0000259" key="14">
    <source>
        <dbReference type="PROSITE" id="PS50035"/>
    </source>
</evidence>
<dbReference type="InterPro" id="IPR030874">
    <property type="entry name" value="Cardiolipin_synth_Firmi"/>
</dbReference>
<keyword evidence="11 12" id="KW-1208">Phospholipid metabolism</keyword>
<dbReference type="PROSITE" id="PS50035">
    <property type="entry name" value="PLD"/>
    <property type="match status" value="2"/>
</dbReference>
<evidence type="ECO:0000256" key="9">
    <source>
        <dbReference type="ARBA" id="ARBA00023136"/>
    </source>
</evidence>
<dbReference type="Pfam" id="PF13396">
    <property type="entry name" value="PLDc_N"/>
    <property type="match status" value="1"/>
</dbReference>
<dbReference type="GO" id="GO:0005886">
    <property type="term" value="C:plasma membrane"/>
    <property type="evidence" value="ECO:0007669"/>
    <property type="project" value="UniProtKB-SubCell"/>
</dbReference>